<evidence type="ECO:0000313" key="3">
    <source>
        <dbReference type="Proteomes" id="UP001595952"/>
    </source>
</evidence>
<accession>A0ABV9I531</accession>
<proteinExistence type="predicted"/>
<feature type="transmembrane region" description="Helical" evidence="1">
    <location>
        <begin position="140"/>
        <end position="158"/>
    </location>
</feature>
<gene>
    <name evidence="2" type="ORF">ACFO0D_00490</name>
</gene>
<dbReference type="EMBL" id="JBHSEI010000001">
    <property type="protein sequence ID" value="MFC4636805.1"/>
    <property type="molecule type" value="Genomic_DNA"/>
</dbReference>
<sequence length="170" mass="17744">MTAARGLRLAGLGVALLLVVPGVVRPFGGGGLDGVNLVFHEAGHVLLLWAGQTLTLLGGSLMQLAVPLGCAAVFAFRGDRYAAGLMVLWLAHSLGSVGAYVADAPTRALDLLTGDPDTHDWWQLLAPGGHLAWAAPLGRLFQALALIGVIAGVLLSVWDELQPDRERLEA</sequence>
<dbReference type="Proteomes" id="UP001595952">
    <property type="component" value="Unassembled WGS sequence"/>
</dbReference>
<feature type="transmembrane region" description="Helical" evidence="1">
    <location>
        <begin position="81"/>
        <end position="102"/>
    </location>
</feature>
<keyword evidence="1" id="KW-0472">Membrane</keyword>
<feature type="transmembrane region" description="Helical" evidence="1">
    <location>
        <begin position="50"/>
        <end position="74"/>
    </location>
</feature>
<keyword evidence="3" id="KW-1185">Reference proteome</keyword>
<comment type="caution">
    <text evidence="2">The sequence shown here is derived from an EMBL/GenBank/DDBJ whole genome shotgun (WGS) entry which is preliminary data.</text>
</comment>
<protein>
    <submittedName>
        <fullName evidence="2">Uncharacterized protein</fullName>
    </submittedName>
</protein>
<keyword evidence="1" id="KW-0812">Transmembrane</keyword>
<name>A0ABV9I531_9DEIO</name>
<organism evidence="2 3">
    <name type="scientific">Deinococcus hohokamensis</name>
    <dbReference type="NCBI Taxonomy" id="309883"/>
    <lineage>
        <taxon>Bacteria</taxon>
        <taxon>Thermotogati</taxon>
        <taxon>Deinococcota</taxon>
        <taxon>Deinococci</taxon>
        <taxon>Deinococcales</taxon>
        <taxon>Deinococcaceae</taxon>
        <taxon>Deinococcus</taxon>
    </lineage>
</organism>
<evidence type="ECO:0000256" key="1">
    <source>
        <dbReference type="SAM" id="Phobius"/>
    </source>
</evidence>
<dbReference type="RefSeq" id="WP_380059852.1">
    <property type="nucleotide sequence ID" value="NZ_JBHSEI010000001.1"/>
</dbReference>
<keyword evidence="1" id="KW-1133">Transmembrane helix</keyword>
<evidence type="ECO:0000313" key="2">
    <source>
        <dbReference type="EMBL" id="MFC4636805.1"/>
    </source>
</evidence>
<reference evidence="3" key="1">
    <citation type="journal article" date="2019" name="Int. J. Syst. Evol. Microbiol.">
        <title>The Global Catalogue of Microorganisms (GCM) 10K type strain sequencing project: providing services to taxonomists for standard genome sequencing and annotation.</title>
        <authorList>
            <consortium name="The Broad Institute Genomics Platform"/>
            <consortium name="The Broad Institute Genome Sequencing Center for Infectious Disease"/>
            <person name="Wu L."/>
            <person name="Ma J."/>
        </authorList>
    </citation>
    <scope>NUCLEOTIDE SEQUENCE [LARGE SCALE GENOMIC DNA]</scope>
    <source>
        <strain evidence="3">CCUG 55995</strain>
    </source>
</reference>